<evidence type="ECO:0000313" key="3">
    <source>
        <dbReference type="Proteomes" id="UP000321083"/>
    </source>
</evidence>
<keyword evidence="3" id="KW-1185">Reference proteome</keyword>
<reference evidence="2 3" key="1">
    <citation type="submission" date="2019-08" db="EMBL/GenBank/DDBJ databases">
        <title>100 year-old enigma solved: identification of Planctomyces bekefii, the type genus and species of the phylum Planctomycetes.</title>
        <authorList>
            <person name="Svetlana D.N."/>
            <person name="Overmann J."/>
        </authorList>
    </citation>
    <scope>NUCLEOTIDE SEQUENCE [LARGE SCALE GENOMIC DNA]</scope>
    <source>
        <strain evidence="2">Phe10_nw2017</strain>
    </source>
</reference>
<evidence type="ECO:0000256" key="1">
    <source>
        <dbReference type="SAM" id="MobiDB-lite"/>
    </source>
</evidence>
<protein>
    <submittedName>
        <fullName evidence="2">Uncharacterized protein</fullName>
    </submittedName>
</protein>
<dbReference type="Gene3D" id="3.60.21.10">
    <property type="match status" value="1"/>
</dbReference>
<name>A0A5C6M2E5_9PLAN</name>
<comment type="caution">
    <text evidence="2">The sequence shown here is derived from an EMBL/GenBank/DDBJ whole genome shotgun (WGS) entry which is preliminary data.</text>
</comment>
<feature type="region of interest" description="Disordered" evidence="1">
    <location>
        <begin position="86"/>
        <end position="106"/>
    </location>
</feature>
<sequence>TQIRILRQRDYSLTHPPWLYSKDFILLGAPMDAPVPLVIGHVPVPRVQSALGMIMTDTGAGADGELSCVLLPEGTVLQSQPEIRQRGFSMDGPVPPPPPRRPQVNKPWWKVW</sequence>
<dbReference type="EMBL" id="SRHE01000789">
    <property type="protein sequence ID" value="TWW08202.1"/>
    <property type="molecule type" value="Genomic_DNA"/>
</dbReference>
<feature type="non-terminal residue" evidence="2">
    <location>
        <position position="1"/>
    </location>
</feature>
<evidence type="ECO:0000313" key="2">
    <source>
        <dbReference type="EMBL" id="TWW08202.1"/>
    </source>
</evidence>
<reference evidence="2 3" key="2">
    <citation type="submission" date="2019-08" db="EMBL/GenBank/DDBJ databases">
        <authorList>
            <person name="Henke P."/>
        </authorList>
    </citation>
    <scope>NUCLEOTIDE SEQUENCE [LARGE SCALE GENOMIC DNA]</scope>
    <source>
        <strain evidence="2">Phe10_nw2017</strain>
    </source>
</reference>
<proteinExistence type="predicted"/>
<accession>A0A5C6M2E5</accession>
<dbReference type="Proteomes" id="UP000321083">
    <property type="component" value="Unassembled WGS sequence"/>
</dbReference>
<gene>
    <name evidence="2" type="ORF">E3A20_26700</name>
</gene>
<organism evidence="2 3">
    <name type="scientific">Planctomyces bekefii</name>
    <dbReference type="NCBI Taxonomy" id="1653850"/>
    <lineage>
        <taxon>Bacteria</taxon>
        <taxon>Pseudomonadati</taxon>
        <taxon>Planctomycetota</taxon>
        <taxon>Planctomycetia</taxon>
        <taxon>Planctomycetales</taxon>
        <taxon>Planctomycetaceae</taxon>
        <taxon>Planctomyces</taxon>
    </lineage>
</organism>
<dbReference type="InterPro" id="IPR029052">
    <property type="entry name" value="Metallo-depent_PP-like"/>
</dbReference>
<dbReference type="AlphaFoldDB" id="A0A5C6M2E5"/>